<dbReference type="AlphaFoldDB" id="Q7M0F6"/>
<protein>
    <submittedName>
        <fullName evidence="1">Glutathione transferase class alpha A2</fullName>
        <ecNumber evidence="1">2.5.1.18</ecNumber>
    </submittedName>
</protein>
<proteinExistence type="evidence at protein level"/>
<accession>Q7M0F6</accession>
<sequence length="42" mass="4529">EFILLAAAGVEFVEIDGTTLVQTRAILNYIATYAEGIADLNE</sequence>
<dbReference type="Gene3D" id="3.40.30.10">
    <property type="entry name" value="Glutaredoxin"/>
    <property type="match status" value="1"/>
</dbReference>
<evidence type="ECO:0000313" key="1">
    <source>
        <dbReference type="PIR" id="S29098"/>
    </source>
</evidence>
<keyword id="KW-0903">Direct protein sequencing</keyword>
<dbReference type="EC" id="2.5.1.18" evidence="1"/>
<feature type="non-terminal residue" evidence="1">
    <location>
        <position position="1"/>
    </location>
</feature>
<organism evidence="1">
    <name type="scientific">Mesocricetus auratus</name>
    <name type="common">Golden hamster</name>
    <dbReference type="NCBI Taxonomy" id="10036"/>
    <lineage>
        <taxon>Eukaryota</taxon>
        <taxon>Metazoa</taxon>
        <taxon>Chordata</taxon>
        <taxon>Craniata</taxon>
        <taxon>Vertebrata</taxon>
        <taxon>Euteleostomi</taxon>
        <taxon>Mammalia</taxon>
        <taxon>Eutheria</taxon>
        <taxon>Euarchontoglires</taxon>
        <taxon>Glires</taxon>
        <taxon>Rodentia</taxon>
        <taxon>Myomorpha</taxon>
        <taxon>Muroidea</taxon>
        <taxon>Cricetidae</taxon>
        <taxon>Cricetinae</taxon>
        <taxon>Mesocricetus</taxon>
    </lineage>
</organism>
<feature type="non-terminal residue" evidence="1">
    <location>
        <position position="42"/>
    </location>
</feature>
<dbReference type="PIR" id="S29098">
    <property type="entry name" value="S29098"/>
</dbReference>
<dbReference type="GO" id="GO:0004364">
    <property type="term" value="F:glutathione transferase activity"/>
    <property type="evidence" value="ECO:0007669"/>
    <property type="project" value="UniProtKB-EC"/>
</dbReference>
<reference evidence="1" key="1">
    <citation type="journal article" date="1992" name="Biochem. J.">
        <title>Purification and characterization of eight glutathione S-transferase isoenzymes of hamster. Comparison of subunit composition of enzymes from liver, kidney, testis, pancreas and trachea.</title>
        <authorList>
            <person name="Bogaards J.J."/>
            <person name="van Ommen B."/>
            <person name="van Bladeren P.J."/>
        </authorList>
    </citation>
    <scope>PROTEIN SEQUENCE</scope>
</reference>
<name>Q7M0F6_MESAU</name>